<dbReference type="Pfam" id="PF01381">
    <property type="entry name" value="HTH_3"/>
    <property type="match status" value="1"/>
</dbReference>
<dbReference type="GO" id="GO:0005829">
    <property type="term" value="C:cytosol"/>
    <property type="evidence" value="ECO:0007669"/>
    <property type="project" value="TreeGrafter"/>
</dbReference>
<proteinExistence type="predicted"/>
<dbReference type="EMBL" id="JAGSOH010000105">
    <property type="protein sequence ID" value="MBR7829909.1"/>
    <property type="molecule type" value="Genomic_DNA"/>
</dbReference>
<evidence type="ECO:0000259" key="2">
    <source>
        <dbReference type="PROSITE" id="PS50943"/>
    </source>
</evidence>
<gene>
    <name evidence="3" type="ORF">KDK95_26630</name>
</gene>
<dbReference type="PANTHER" id="PTHR46797">
    <property type="entry name" value="HTH-TYPE TRANSCRIPTIONAL REGULATOR"/>
    <property type="match status" value="1"/>
</dbReference>
<dbReference type="InterPro" id="IPR001387">
    <property type="entry name" value="Cro/C1-type_HTH"/>
</dbReference>
<evidence type="ECO:0000313" key="4">
    <source>
        <dbReference type="Proteomes" id="UP000676325"/>
    </source>
</evidence>
<dbReference type="Proteomes" id="UP000676325">
    <property type="component" value="Unassembled WGS sequence"/>
</dbReference>
<keyword evidence="4" id="KW-1185">Reference proteome</keyword>
<dbReference type="GO" id="GO:0003677">
    <property type="term" value="F:DNA binding"/>
    <property type="evidence" value="ECO:0007669"/>
    <property type="project" value="UniProtKB-KW"/>
</dbReference>
<dbReference type="AlphaFoldDB" id="A0A941ELS8"/>
<dbReference type="PANTHER" id="PTHR46797:SF1">
    <property type="entry name" value="METHYLPHOSPHONATE SYNTHASE"/>
    <property type="match status" value="1"/>
</dbReference>
<name>A0A941ELS8_9ACTN</name>
<dbReference type="SUPFAM" id="SSF47413">
    <property type="entry name" value="lambda repressor-like DNA-binding domains"/>
    <property type="match status" value="1"/>
</dbReference>
<dbReference type="InterPro" id="IPR010982">
    <property type="entry name" value="Lambda_DNA-bd_dom_sf"/>
</dbReference>
<accession>A0A941ELS8</accession>
<dbReference type="GO" id="GO:0003700">
    <property type="term" value="F:DNA-binding transcription factor activity"/>
    <property type="evidence" value="ECO:0007669"/>
    <property type="project" value="TreeGrafter"/>
</dbReference>
<comment type="caution">
    <text evidence="3">The sequence shown here is derived from an EMBL/GenBank/DDBJ whole genome shotgun (WGS) entry which is preliminary data.</text>
</comment>
<protein>
    <submittedName>
        <fullName evidence="3">Helix-turn-helix transcriptional regulator</fullName>
    </submittedName>
</protein>
<evidence type="ECO:0000313" key="3">
    <source>
        <dbReference type="EMBL" id="MBR7829909.1"/>
    </source>
</evidence>
<reference evidence="3" key="1">
    <citation type="submission" date="2021-04" db="EMBL/GenBank/DDBJ databases">
        <title>Genome based classification of Actinospica acidithermotolerans sp. nov., an actinobacterium isolated from an Indonesian hot spring.</title>
        <authorList>
            <person name="Kusuma A.B."/>
            <person name="Putra K.E."/>
            <person name="Nafisah S."/>
            <person name="Loh J."/>
            <person name="Nouioui I."/>
            <person name="Goodfellow M."/>
        </authorList>
    </citation>
    <scope>NUCLEOTIDE SEQUENCE</scope>
    <source>
        <strain evidence="3">MGRD01-02</strain>
    </source>
</reference>
<keyword evidence="1" id="KW-0238">DNA-binding</keyword>
<feature type="domain" description="HTH cro/C1-type" evidence="2">
    <location>
        <begin position="18"/>
        <end position="72"/>
    </location>
</feature>
<sequence length="112" mass="11730">MDERERETRFNLEMGSRIRALRGGAGLVQAQLAQMAGVSRASISNIEAGSQAPPPYRLARIAHALNVSVGELIPATTEISPPPLTSEFADALASVMAQADRLSEDGEAGGQG</sequence>
<dbReference type="InterPro" id="IPR050807">
    <property type="entry name" value="TransReg_Diox_bact_type"/>
</dbReference>
<evidence type="ECO:0000256" key="1">
    <source>
        <dbReference type="ARBA" id="ARBA00023125"/>
    </source>
</evidence>
<dbReference type="Gene3D" id="1.10.260.40">
    <property type="entry name" value="lambda repressor-like DNA-binding domains"/>
    <property type="match status" value="1"/>
</dbReference>
<organism evidence="3 4">
    <name type="scientific">Actinospica acidithermotolerans</name>
    <dbReference type="NCBI Taxonomy" id="2828514"/>
    <lineage>
        <taxon>Bacteria</taxon>
        <taxon>Bacillati</taxon>
        <taxon>Actinomycetota</taxon>
        <taxon>Actinomycetes</taxon>
        <taxon>Catenulisporales</taxon>
        <taxon>Actinospicaceae</taxon>
        <taxon>Actinospica</taxon>
    </lineage>
</organism>
<dbReference type="PROSITE" id="PS50943">
    <property type="entry name" value="HTH_CROC1"/>
    <property type="match status" value="1"/>
</dbReference>
<dbReference type="CDD" id="cd00093">
    <property type="entry name" value="HTH_XRE"/>
    <property type="match status" value="1"/>
</dbReference>
<dbReference type="SMART" id="SM00530">
    <property type="entry name" value="HTH_XRE"/>
    <property type="match status" value="1"/>
</dbReference>